<keyword evidence="5" id="KW-0862">Zinc</keyword>
<dbReference type="PANTHER" id="PTHR24404">
    <property type="entry name" value="ZINC FINGER PROTEIN"/>
    <property type="match status" value="1"/>
</dbReference>
<dbReference type="InterPro" id="IPR050589">
    <property type="entry name" value="Ikaros_C2H2-ZF"/>
</dbReference>
<keyword evidence="7" id="KW-0539">Nucleus</keyword>
<feature type="compositionally biased region" description="Basic and acidic residues" evidence="9">
    <location>
        <begin position="17"/>
        <end position="26"/>
    </location>
</feature>
<evidence type="ECO:0000256" key="6">
    <source>
        <dbReference type="ARBA" id="ARBA00023125"/>
    </source>
</evidence>
<protein>
    <recommendedName>
        <fullName evidence="10">C2H2-type domain-containing protein</fullName>
    </recommendedName>
</protein>
<keyword evidence="6" id="KW-0238">DNA-binding</keyword>
<accession>A0ABV0RHN0</accession>
<gene>
    <name evidence="11" type="ORF">XENOCAPTIV_016277</name>
</gene>
<evidence type="ECO:0000256" key="3">
    <source>
        <dbReference type="ARBA" id="ARBA00022737"/>
    </source>
</evidence>
<dbReference type="PANTHER" id="PTHR24404:SF114">
    <property type="entry name" value="KLUMPFUSS, ISOFORM B-RELATED"/>
    <property type="match status" value="1"/>
</dbReference>
<evidence type="ECO:0000256" key="1">
    <source>
        <dbReference type="ARBA" id="ARBA00004123"/>
    </source>
</evidence>
<evidence type="ECO:0000256" key="4">
    <source>
        <dbReference type="ARBA" id="ARBA00022771"/>
    </source>
</evidence>
<keyword evidence="12" id="KW-1185">Reference proteome</keyword>
<evidence type="ECO:0000259" key="10">
    <source>
        <dbReference type="PROSITE" id="PS50157"/>
    </source>
</evidence>
<evidence type="ECO:0000256" key="2">
    <source>
        <dbReference type="ARBA" id="ARBA00022723"/>
    </source>
</evidence>
<keyword evidence="4 8" id="KW-0863">Zinc-finger</keyword>
<comment type="subcellular location">
    <subcellularLocation>
        <location evidence="1">Nucleus</location>
    </subcellularLocation>
</comment>
<name>A0ABV0RHN0_9TELE</name>
<evidence type="ECO:0000313" key="11">
    <source>
        <dbReference type="EMBL" id="MEQ2207646.1"/>
    </source>
</evidence>
<dbReference type="EMBL" id="JAHRIN010045388">
    <property type="protein sequence ID" value="MEQ2207646.1"/>
    <property type="molecule type" value="Genomic_DNA"/>
</dbReference>
<feature type="region of interest" description="Disordered" evidence="9">
    <location>
        <begin position="14"/>
        <end position="46"/>
    </location>
</feature>
<keyword evidence="2" id="KW-0479">Metal-binding</keyword>
<feature type="domain" description="C2H2-type" evidence="10">
    <location>
        <begin position="59"/>
        <end position="86"/>
    </location>
</feature>
<dbReference type="Gene3D" id="3.30.160.60">
    <property type="entry name" value="Classic Zinc Finger"/>
    <property type="match status" value="2"/>
</dbReference>
<dbReference type="SMART" id="SM00355">
    <property type="entry name" value="ZnF_C2H2"/>
    <property type="match status" value="2"/>
</dbReference>
<evidence type="ECO:0000256" key="8">
    <source>
        <dbReference type="PROSITE-ProRule" id="PRU00042"/>
    </source>
</evidence>
<dbReference type="InterPro" id="IPR036236">
    <property type="entry name" value="Znf_C2H2_sf"/>
</dbReference>
<keyword evidence="3" id="KW-0677">Repeat</keyword>
<evidence type="ECO:0000256" key="9">
    <source>
        <dbReference type="SAM" id="MobiDB-lite"/>
    </source>
</evidence>
<reference evidence="11 12" key="1">
    <citation type="submission" date="2021-06" db="EMBL/GenBank/DDBJ databases">
        <authorList>
            <person name="Palmer J.M."/>
        </authorList>
    </citation>
    <scope>NUCLEOTIDE SEQUENCE [LARGE SCALE GENOMIC DNA]</scope>
    <source>
        <strain evidence="11 12">XC_2019</strain>
        <tissue evidence="11">Muscle</tissue>
    </source>
</reference>
<dbReference type="InterPro" id="IPR013087">
    <property type="entry name" value="Znf_C2H2_type"/>
</dbReference>
<sequence length="116" mass="13181">MWIKGSELPVKINAGDKSIRIQDHGDGSISLETEKDVEDDDVKQKNVEPPRKVQTGVKFSCEDCGKTLIRKCTLNMHKRIHTGQKPSCCDLCGLRFSYKSSLNTHENPHWTETIRL</sequence>
<evidence type="ECO:0000256" key="7">
    <source>
        <dbReference type="ARBA" id="ARBA00023242"/>
    </source>
</evidence>
<feature type="domain" description="C2H2-type" evidence="10">
    <location>
        <begin position="87"/>
        <end position="114"/>
    </location>
</feature>
<dbReference type="Pfam" id="PF00096">
    <property type="entry name" value="zf-C2H2"/>
    <property type="match status" value="1"/>
</dbReference>
<comment type="caution">
    <text evidence="11">The sequence shown here is derived from an EMBL/GenBank/DDBJ whole genome shotgun (WGS) entry which is preliminary data.</text>
</comment>
<evidence type="ECO:0000256" key="5">
    <source>
        <dbReference type="ARBA" id="ARBA00022833"/>
    </source>
</evidence>
<organism evidence="11 12">
    <name type="scientific">Xenoophorus captivus</name>
    <dbReference type="NCBI Taxonomy" id="1517983"/>
    <lineage>
        <taxon>Eukaryota</taxon>
        <taxon>Metazoa</taxon>
        <taxon>Chordata</taxon>
        <taxon>Craniata</taxon>
        <taxon>Vertebrata</taxon>
        <taxon>Euteleostomi</taxon>
        <taxon>Actinopterygii</taxon>
        <taxon>Neopterygii</taxon>
        <taxon>Teleostei</taxon>
        <taxon>Neoteleostei</taxon>
        <taxon>Acanthomorphata</taxon>
        <taxon>Ovalentaria</taxon>
        <taxon>Atherinomorphae</taxon>
        <taxon>Cyprinodontiformes</taxon>
        <taxon>Goodeidae</taxon>
        <taxon>Xenoophorus</taxon>
    </lineage>
</organism>
<dbReference type="Proteomes" id="UP001434883">
    <property type="component" value="Unassembled WGS sequence"/>
</dbReference>
<evidence type="ECO:0000313" key="12">
    <source>
        <dbReference type="Proteomes" id="UP001434883"/>
    </source>
</evidence>
<dbReference type="PROSITE" id="PS50157">
    <property type="entry name" value="ZINC_FINGER_C2H2_2"/>
    <property type="match status" value="2"/>
</dbReference>
<dbReference type="SUPFAM" id="SSF57667">
    <property type="entry name" value="beta-beta-alpha zinc fingers"/>
    <property type="match status" value="1"/>
</dbReference>
<proteinExistence type="predicted"/>
<dbReference type="PROSITE" id="PS00028">
    <property type="entry name" value="ZINC_FINGER_C2H2_1"/>
    <property type="match status" value="2"/>
</dbReference>